<gene>
    <name evidence="2" type="ORF">TCNE_LOCUS348</name>
</gene>
<accession>A0A183TVS8</accession>
<evidence type="ECO:0000313" key="3">
    <source>
        <dbReference type="Proteomes" id="UP000050794"/>
    </source>
</evidence>
<dbReference type="GO" id="GO:0031932">
    <property type="term" value="C:TORC2 complex"/>
    <property type="evidence" value="ECO:0007669"/>
    <property type="project" value="InterPro"/>
</dbReference>
<dbReference type="GO" id="GO:0051897">
    <property type="term" value="P:positive regulation of phosphatidylinositol 3-kinase/protein kinase B signal transduction"/>
    <property type="evidence" value="ECO:0007669"/>
    <property type="project" value="TreeGrafter"/>
</dbReference>
<dbReference type="AlphaFoldDB" id="A0A183TVS8"/>
<name>A0A183TVS8_TOXCA</name>
<dbReference type="EMBL" id="UYWY01000149">
    <property type="protein sequence ID" value="VDM24071.1"/>
    <property type="molecule type" value="Genomic_DNA"/>
</dbReference>
<reference evidence="4" key="1">
    <citation type="submission" date="2016-06" db="UniProtKB">
        <authorList>
            <consortium name="WormBaseParasite"/>
        </authorList>
    </citation>
    <scope>IDENTIFICATION</scope>
</reference>
<dbReference type="InterPro" id="IPR028268">
    <property type="entry name" value="Pianissimo_fam"/>
</dbReference>
<dbReference type="Proteomes" id="UP000050794">
    <property type="component" value="Unassembled WGS sequence"/>
</dbReference>
<proteinExistence type="predicted"/>
<reference evidence="2 3" key="2">
    <citation type="submission" date="2018-11" db="EMBL/GenBank/DDBJ databases">
        <authorList>
            <consortium name="Pathogen Informatics"/>
        </authorList>
    </citation>
    <scope>NUCLEOTIDE SEQUENCE [LARGE SCALE GENOMIC DNA]</scope>
</reference>
<keyword evidence="3" id="KW-1185">Reference proteome</keyword>
<dbReference type="PANTHER" id="PTHR13298">
    <property type="entry name" value="CYTOSOLIC REGULATOR PIANISSIMO"/>
    <property type="match status" value="1"/>
</dbReference>
<evidence type="ECO:0000313" key="2">
    <source>
        <dbReference type="EMBL" id="VDM24071.1"/>
    </source>
</evidence>
<organism evidence="3 4">
    <name type="scientific">Toxocara canis</name>
    <name type="common">Canine roundworm</name>
    <dbReference type="NCBI Taxonomy" id="6265"/>
    <lineage>
        <taxon>Eukaryota</taxon>
        <taxon>Metazoa</taxon>
        <taxon>Ecdysozoa</taxon>
        <taxon>Nematoda</taxon>
        <taxon>Chromadorea</taxon>
        <taxon>Rhabditida</taxon>
        <taxon>Spirurina</taxon>
        <taxon>Ascaridomorpha</taxon>
        <taxon>Ascaridoidea</taxon>
        <taxon>Toxocaridae</taxon>
        <taxon>Toxocara</taxon>
    </lineage>
</organism>
<dbReference type="GO" id="GO:0043539">
    <property type="term" value="F:protein serine/threonine kinase activator activity"/>
    <property type="evidence" value="ECO:0007669"/>
    <property type="project" value="TreeGrafter"/>
</dbReference>
<evidence type="ECO:0000256" key="1">
    <source>
        <dbReference type="SAM" id="MobiDB-lite"/>
    </source>
</evidence>
<feature type="region of interest" description="Disordered" evidence="1">
    <location>
        <begin position="1"/>
        <end position="25"/>
    </location>
</feature>
<dbReference type="PANTHER" id="PTHR13298:SF11">
    <property type="entry name" value="RAPAMYCIN-INSENSITIVE COMPANION OF MTOR"/>
    <property type="match status" value="1"/>
</dbReference>
<sequence length="186" mass="21059">MFGEDLRHAENEENPETSHVARRKVTGPSETAGIVVFGTSIDFQDIFARETKKSRHVGVSSLLKEEHGGSPLRIVEKKPHNGKLCFYCSWSEEIFGSKVGVGEQAVQSESRAVLLSVVQLMESKHISPEKKLIKMYSGHPELFSSPCVYADVVEILSQYRYRLGTRRFLQELFVDVFYSFADHVMC</sequence>
<feature type="compositionally biased region" description="Basic and acidic residues" evidence="1">
    <location>
        <begin position="1"/>
        <end position="11"/>
    </location>
</feature>
<dbReference type="GO" id="GO:0038203">
    <property type="term" value="P:TORC2 signaling"/>
    <property type="evidence" value="ECO:0007669"/>
    <property type="project" value="TreeGrafter"/>
</dbReference>
<evidence type="ECO:0000313" key="4">
    <source>
        <dbReference type="WBParaSite" id="TCNE_0000034701-mRNA-1"/>
    </source>
</evidence>
<protein>
    <submittedName>
        <fullName evidence="4">MAGE domain-containing protein</fullName>
    </submittedName>
</protein>
<dbReference type="WBParaSite" id="TCNE_0000034701-mRNA-1">
    <property type="protein sequence ID" value="TCNE_0000034701-mRNA-1"/>
    <property type="gene ID" value="TCNE_0000034701"/>
</dbReference>